<dbReference type="PROSITE" id="PS50173">
    <property type="entry name" value="UMUC"/>
    <property type="match status" value="1"/>
</dbReference>
<dbReference type="PANTHER" id="PTHR46404">
    <property type="entry name" value="DNA POLYMERASE IOTA"/>
    <property type="match status" value="1"/>
</dbReference>
<feature type="domain" description="UmuC" evidence="1">
    <location>
        <begin position="30"/>
        <end position="135"/>
    </location>
</feature>
<dbReference type="InterPro" id="IPR043128">
    <property type="entry name" value="Rev_trsase/Diguanyl_cyclase"/>
</dbReference>
<dbReference type="FunFam" id="3.40.1170.60:FF:000006">
    <property type="entry name" value="DNA polymerase iota"/>
    <property type="match status" value="1"/>
</dbReference>
<dbReference type="GO" id="GO:0019985">
    <property type="term" value="P:translesion synthesis"/>
    <property type="evidence" value="ECO:0007669"/>
    <property type="project" value="TreeGrafter"/>
</dbReference>
<dbReference type="PANTHER" id="PTHR46404:SF1">
    <property type="entry name" value="DNA POLYMERASE IOTA"/>
    <property type="match status" value="1"/>
</dbReference>
<evidence type="ECO:0000259" key="1">
    <source>
        <dbReference type="PROSITE" id="PS50173"/>
    </source>
</evidence>
<dbReference type="EMBL" id="JBBPFD010000003">
    <property type="protein sequence ID" value="KAK7934341.1"/>
    <property type="molecule type" value="Genomic_DNA"/>
</dbReference>
<dbReference type="AlphaFoldDB" id="A0AAW0Q0K7"/>
<dbReference type="GO" id="GO:0006281">
    <property type="term" value="P:DNA repair"/>
    <property type="evidence" value="ECO:0007669"/>
    <property type="project" value="InterPro"/>
</dbReference>
<dbReference type="GO" id="GO:0003887">
    <property type="term" value="F:DNA-directed DNA polymerase activity"/>
    <property type="evidence" value="ECO:0007669"/>
    <property type="project" value="TreeGrafter"/>
</dbReference>
<dbReference type="Proteomes" id="UP001460270">
    <property type="component" value="Unassembled WGS sequence"/>
</dbReference>
<name>A0AAW0Q0K7_9GOBI</name>
<comment type="caution">
    <text evidence="2">The sequence shown here is derived from an EMBL/GenBank/DDBJ whole genome shotgun (WGS) entry which is preliminary data.</text>
</comment>
<dbReference type="Gene3D" id="3.40.1170.60">
    <property type="match status" value="1"/>
</dbReference>
<dbReference type="InterPro" id="IPR043502">
    <property type="entry name" value="DNA/RNA_pol_sf"/>
</dbReference>
<organism evidence="2 3">
    <name type="scientific">Mugilogobius chulae</name>
    <name type="common">yellowstripe goby</name>
    <dbReference type="NCBI Taxonomy" id="88201"/>
    <lineage>
        <taxon>Eukaryota</taxon>
        <taxon>Metazoa</taxon>
        <taxon>Chordata</taxon>
        <taxon>Craniata</taxon>
        <taxon>Vertebrata</taxon>
        <taxon>Euteleostomi</taxon>
        <taxon>Actinopterygii</taxon>
        <taxon>Neopterygii</taxon>
        <taxon>Teleostei</taxon>
        <taxon>Neoteleostei</taxon>
        <taxon>Acanthomorphata</taxon>
        <taxon>Gobiaria</taxon>
        <taxon>Gobiiformes</taxon>
        <taxon>Gobioidei</taxon>
        <taxon>Gobiidae</taxon>
        <taxon>Gobionellinae</taxon>
        <taxon>Mugilogobius</taxon>
    </lineage>
</organism>
<sequence length="177" mass="20200">MILTGKLPVQKEVLSRLFLESASSASHKVIVHLDMDCFYAQVEMIRNPALRSVPLGVQQKYILVTCNYVARERGVTKLMSITEAKEKCPELVLVKGEDLTHYREVSYQVTELLVSYCPLVERLGFDENFMDITDLVENRLQQSETCSFKGHVYNTSISDDKAQSTHGWLLVRKLQQS</sequence>
<dbReference type="SUPFAM" id="SSF56672">
    <property type="entry name" value="DNA/RNA polymerases"/>
    <property type="match status" value="1"/>
</dbReference>
<evidence type="ECO:0000313" key="3">
    <source>
        <dbReference type="Proteomes" id="UP001460270"/>
    </source>
</evidence>
<gene>
    <name evidence="2" type="ORF">WMY93_005237</name>
</gene>
<accession>A0AAW0Q0K7</accession>
<reference evidence="3" key="1">
    <citation type="submission" date="2024-04" db="EMBL/GenBank/DDBJ databases">
        <title>Salinicola lusitanus LLJ914,a marine bacterium isolated from the Okinawa Trough.</title>
        <authorList>
            <person name="Li J."/>
        </authorList>
    </citation>
    <scope>NUCLEOTIDE SEQUENCE [LARGE SCALE GENOMIC DNA]</scope>
</reference>
<protein>
    <recommendedName>
        <fullName evidence="1">UmuC domain-containing protein</fullName>
    </recommendedName>
</protein>
<proteinExistence type="predicted"/>
<dbReference type="InterPro" id="IPR001126">
    <property type="entry name" value="UmuC"/>
</dbReference>
<keyword evidence="3" id="KW-1185">Reference proteome</keyword>
<dbReference type="Pfam" id="PF00817">
    <property type="entry name" value="IMS"/>
    <property type="match status" value="1"/>
</dbReference>
<evidence type="ECO:0000313" key="2">
    <source>
        <dbReference type="EMBL" id="KAK7934341.1"/>
    </source>
</evidence>
<dbReference type="Gene3D" id="3.30.70.270">
    <property type="match status" value="1"/>
</dbReference>